<organism evidence="1 2">
    <name type="scientific">Henosepilachna vigintioctopunctata</name>
    <dbReference type="NCBI Taxonomy" id="420089"/>
    <lineage>
        <taxon>Eukaryota</taxon>
        <taxon>Metazoa</taxon>
        <taxon>Ecdysozoa</taxon>
        <taxon>Arthropoda</taxon>
        <taxon>Hexapoda</taxon>
        <taxon>Insecta</taxon>
        <taxon>Pterygota</taxon>
        <taxon>Neoptera</taxon>
        <taxon>Endopterygota</taxon>
        <taxon>Coleoptera</taxon>
        <taxon>Polyphaga</taxon>
        <taxon>Cucujiformia</taxon>
        <taxon>Coccinelloidea</taxon>
        <taxon>Coccinellidae</taxon>
        <taxon>Epilachninae</taxon>
        <taxon>Epilachnini</taxon>
        <taxon>Henosepilachna</taxon>
    </lineage>
</organism>
<reference evidence="1 2" key="1">
    <citation type="submission" date="2023-03" db="EMBL/GenBank/DDBJ databases">
        <title>Genome insight into feeding habits of ladybird beetles.</title>
        <authorList>
            <person name="Li H.-S."/>
            <person name="Huang Y.-H."/>
            <person name="Pang H."/>
        </authorList>
    </citation>
    <scope>NUCLEOTIDE SEQUENCE [LARGE SCALE GENOMIC DNA]</scope>
    <source>
        <strain evidence="1">SYSU_2023b</strain>
        <tissue evidence="1">Whole body</tissue>
    </source>
</reference>
<sequence>MCLSESEEKQRKQIEYLKTDIGIHPKEKISQKNINCSIQTGCKPSKFTRARHIFPDPKIVYIAKMGRWKRYGKSFMPIYASLMWIRCLSNVLAIALEEYWIRDLINDCLGGKKEESLSERENNSLKL</sequence>
<comment type="caution">
    <text evidence="1">The sequence shown here is derived from an EMBL/GenBank/DDBJ whole genome shotgun (WGS) entry which is preliminary data.</text>
</comment>
<dbReference type="Proteomes" id="UP001431783">
    <property type="component" value="Unassembled WGS sequence"/>
</dbReference>
<accession>A0AAW1U9P2</accession>
<protein>
    <submittedName>
        <fullName evidence="1">Uncharacterized protein</fullName>
    </submittedName>
</protein>
<keyword evidence="2" id="KW-1185">Reference proteome</keyword>
<proteinExistence type="predicted"/>
<dbReference type="AlphaFoldDB" id="A0AAW1U9P2"/>
<gene>
    <name evidence="1" type="ORF">WA026_014964</name>
</gene>
<evidence type="ECO:0000313" key="1">
    <source>
        <dbReference type="EMBL" id="KAK9876725.1"/>
    </source>
</evidence>
<name>A0AAW1U9P2_9CUCU</name>
<dbReference type="EMBL" id="JARQZJ010000038">
    <property type="protein sequence ID" value="KAK9876725.1"/>
    <property type="molecule type" value="Genomic_DNA"/>
</dbReference>
<evidence type="ECO:0000313" key="2">
    <source>
        <dbReference type="Proteomes" id="UP001431783"/>
    </source>
</evidence>